<proteinExistence type="predicted"/>
<evidence type="ECO:0000259" key="3">
    <source>
        <dbReference type="PROSITE" id="PS50222"/>
    </source>
</evidence>
<sequence length="190" mass="20527">VPTAAYQLPAMTGHKRLMMPVGAFISGLHAWSAARLLVEPSSQVHLEALMLALHWYALSRSLYEVLARLWLPALLRPFIYTCSISVSGLVVSCGLLGALPGLAWAFVCLGTFNLLTWKATLHKAAAAGNRMHHGSRHLSAARVSVPTHITQKGVAKIVFEELDTDHSGKVDVAEVAALLVMWGLPESEAE</sequence>
<feature type="non-terminal residue" evidence="4">
    <location>
        <position position="190"/>
    </location>
</feature>
<reference evidence="4" key="1">
    <citation type="submission" date="2021-02" db="EMBL/GenBank/DDBJ databases">
        <authorList>
            <person name="Dougan E. K."/>
            <person name="Rhodes N."/>
            <person name="Thang M."/>
            <person name="Chan C."/>
        </authorList>
    </citation>
    <scope>NUCLEOTIDE SEQUENCE</scope>
</reference>
<feature type="non-terminal residue" evidence="4">
    <location>
        <position position="1"/>
    </location>
</feature>
<dbReference type="InterPro" id="IPR002048">
    <property type="entry name" value="EF_hand_dom"/>
</dbReference>
<dbReference type="GO" id="GO:0005509">
    <property type="term" value="F:calcium ion binding"/>
    <property type="evidence" value="ECO:0007669"/>
    <property type="project" value="InterPro"/>
</dbReference>
<name>A0A813JZL4_POLGL</name>
<keyword evidence="2" id="KW-1133">Transmembrane helix</keyword>
<keyword evidence="2" id="KW-0812">Transmembrane</keyword>
<accession>A0A813JZL4</accession>
<evidence type="ECO:0000313" key="5">
    <source>
        <dbReference type="Proteomes" id="UP000626109"/>
    </source>
</evidence>
<dbReference type="Proteomes" id="UP000626109">
    <property type="component" value="Unassembled WGS sequence"/>
</dbReference>
<organism evidence="4 5">
    <name type="scientific">Polarella glacialis</name>
    <name type="common">Dinoflagellate</name>
    <dbReference type="NCBI Taxonomy" id="89957"/>
    <lineage>
        <taxon>Eukaryota</taxon>
        <taxon>Sar</taxon>
        <taxon>Alveolata</taxon>
        <taxon>Dinophyceae</taxon>
        <taxon>Suessiales</taxon>
        <taxon>Suessiaceae</taxon>
        <taxon>Polarella</taxon>
    </lineage>
</organism>
<dbReference type="PROSITE" id="PS00018">
    <property type="entry name" value="EF_HAND_1"/>
    <property type="match status" value="1"/>
</dbReference>
<dbReference type="EMBL" id="CAJNNW010026620">
    <property type="protein sequence ID" value="CAE8686628.1"/>
    <property type="molecule type" value="Genomic_DNA"/>
</dbReference>
<keyword evidence="2" id="KW-0472">Membrane</keyword>
<feature type="transmembrane region" description="Helical" evidence="2">
    <location>
        <begin position="103"/>
        <end position="121"/>
    </location>
</feature>
<gene>
    <name evidence="4" type="ORF">PGLA2088_LOCUS25067</name>
</gene>
<feature type="domain" description="EF-hand" evidence="3">
    <location>
        <begin position="150"/>
        <end position="185"/>
    </location>
</feature>
<evidence type="ECO:0000256" key="2">
    <source>
        <dbReference type="SAM" id="Phobius"/>
    </source>
</evidence>
<evidence type="ECO:0000256" key="1">
    <source>
        <dbReference type="ARBA" id="ARBA00022837"/>
    </source>
</evidence>
<dbReference type="InterPro" id="IPR011992">
    <property type="entry name" value="EF-hand-dom_pair"/>
</dbReference>
<feature type="transmembrane region" description="Helical" evidence="2">
    <location>
        <begin position="78"/>
        <end position="97"/>
    </location>
</feature>
<dbReference type="InterPro" id="IPR018247">
    <property type="entry name" value="EF_Hand_1_Ca_BS"/>
</dbReference>
<comment type="caution">
    <text evidence="4">The sequence shown here is derived from an EMBL/GenBank/DDBJ whole genome shotgun (WGS) entry which is preliminary data.</text>
</comment>
<protein>
    <recommendedName>
        <fullName evidence="3">EF-hand domain-containing protein</fullName>
    </recommendedName>
</protein>
<keyword evidence="1" id="KW-0106">Calcium</keyword>
<dbReference type="SUPFAM" id="SSF47473">
    <property type="entry name" value="EF-hand"/>
    <property type="match status" value="1"/>
</dbReference>
<evidence type="ECO:0000313" key="4">
    <source>
        <dbReference type="EMBL" id="CAE8686628.1"/>
    </source>
</evidence>
<dbReference type="AlphaFoldDB" id="A0A813JZL4"/>
<dbReference type="Gene3D" id="1.10.238.10">
    <property type="entry name" value="EF-hand"/>
    <property type="match status" value="1"/>
</dbReference>
<dbReference type="PROSITE" id="PS50222">
    <property type="entry name" value="EF_HAND_2"/>
    <property type="match status" value="1"/>
</dbReference>